<dbReference type="Proteomes" id="UP000486351">
    <property type="component" value="Unassembled WGS sequence"/>
</dbReference>
<gene>
    <name evidence="1" type="ORF">PF008_g19030</name>
</gene>
<sequence length="105" mass="11276">MNALSNGAVEVAAHVSSANLDLVPTADEGEAICGAPIKPTTAGTTPATLLEHANKKLEEWLTYSVDWVQVPATTGDAEYDSRDLTPLLLLRHCDVVFRRVEALCE</sequence>
<evidence type="ECO:0000313" key="1">
    <source>
        <dbReference type="EMBL" id="KAE9316330.1"/>
    </source>
</evidence>
<reference evidence="1 2" key="1">
    <citation type="submission" date="2018-09" db="EMBL/GenBank/DDBJ databases">
        <title>Genomic investigation of the strawberry pathogen Phytophthora fragariae indicates pathogenicity is determined by transcriptional variation in three key races.</title>
        <authorList>
            <person name="Adams T.M."/>
            <person name="Armitage A.D."/>
            <person name="Sobczyk M.K."/>
            <person name="Bates H.J."/>
            <person name="Dunwell J.M."/>
            <person name="Nellist C.F."/>
            <person name="Harrison R.J."/>
        </authorList>
    </citation>
    <scope>NUCLEOTIDE SEQUENCE [LARGE SCALE GENOMIC DNA]</scope>
    <source>
        <strain evidence="1 2">NOV-77</strain>
    </source>
</reference>
<dbReference type="AlphaFoldDB" id="A0A6G0R3R4"/>
<dbReference type="EMBL" id="QXFY01001497">
    <property type="protein sequence ID" value="KAE9316330.1"/>
    <property type="molecule type" value="Genomic_DNA"/>
</dbReference>
<accession>A0A6G0R3R4</accession>
<proteinExistence type="predicted"/>
<comment type="caution">
    <text evidence="1">The sequence shown here is derived from an EMBL/GenBank/DDBJ whole genome shotgun (WGS) entry which is preliminary data.</text>
</comment>
<organism evidence="1 2">
    <name type="scientific">Phytophthora fragariae</name>
    <dbReference type="NCBI Taxonomy" id="53985"/>
    <lineage>
        <taxon>Eukaryota</taxon>
        <taxon>Sar</taxon>
        <taxon>Stramenopiles</taxon>
        <taxon>Oomycota</taxon>
        <taxon>Peronosporomycetes</taxon>
        <taxon>Peronosporales</taxon>
        <taxon>Peronosporaceae</taxon>
        <taxon>Phytophthora</taxon>
    </lineage>
</organism>
<evidence type="ECO:0000313" key="2">
    <source>
        <dbReference type="Proteomes" id="UP000486351"/>
    </source>
</evidence>
<name>A0A6G0R3R4_9STRA</name>
<protein>
    <submittedName>
        <fullName evidence="1">Uncharacterized protein</fullName>
    </submittedName>
</protein>